<protein>
    <submittedName>
        <fullName evidence="1">Uncharacterized protein</fullName>
    </submittedName>
</protein>
<evidence type="ECO:0000313" key="1">
    <source>
        <dbReference type="EMBL" id="ERH29546.1"/>
    </source>
</evidence>
<accession>U1R6B5</accession>
<reference evidence="1 2" key="1">
    <citation type="submission" date="2013-08" db="EMBL/GenBank/DDBJ databases">
        <authorList>
            <person name="Weinstock G."/>
            <person name="Sodergren E."/>
            <person name="Wylie T."/>
            <person name="Fulton L."/>
            <person name="Fulton R."/>
            <person name="Fronick C."/>
            <person name="O'Laughlin M."/>
            <person name="Godfrey J."/>
            <person name="Miner T."/>
            <person name="Herter B."/>
            <person name="Appelbaum E."/>
            <person name="Cordes M."/>
            <person name="Lek S."/>
            <person name="Wollam A."/>
            <person name="Pepin K.H."/>
            <person name="Palsikar V.B."/>
            <person name="Mitreva M."/>
            <person name="Wilson R.K."/>
        </authorList>
    </citation>
    <scope>NUCLEOTIDE SEQUENCE [LARGE SCALE GENOMIC DNA]</scope>
    <source>
        <strain evidence="1 2">F0580</strain>
    </source>
</reference>
<sequence length="71" mass="8558">MTILQFFRTNIARKNCFENTQNFVDFKQFMKRKNRRENDNHAKIARLFSAKYYYRVCDVNHGTSLKDISSS</sequence>
<dbReference type="EMBL" id="AWSI01000043">
    <property type="protein sequence ID" value="ERH29546.1"/>
    <property type="molecule type" value="Genomic_DNA"/>
</dbReference>
<evidence type="ECO:0000313" key="2">
    <source>
        <dbReference type="Proteomes" id="UP000016519"/>
    </source>
</evidence>
<comment type="caution">
    <text evidence="1">The sequence shown here is derived from an EMBL/GenBank/DDBJ whole genome shotgun (WGS) entry which is preliminary data.</text>
</comment>
<organism evidence="1 2">
    <name type="scientific">Alloscardovia omnicolens F0580</name>
    <dbReference type="NCBI Taxonomy" id="1321816"/>
    <lineage>
        <taxon>Bacteria</taxon>
        <taxon>Bacillati</taxon>
        <taxon>Actinomycetota</taxon>
        <taxon>Actinomycetes</taxon>
        <taxon>Bifidobacteriales</taxon>
        <taxon>Bifidobacteriaceae</taxon>
        <taxon>Alloscardovia</taxon>
    </lineage>
</organism>
<dbReference type="HOGENOM" id="CLU_2731047_0_0_11"/>
<dbReference type="AlphaFoldDB" id="U1R6B5"/>
<proteinExistence type="predicted"/>
<name>U1R6B5_9BIFI</name>
<dbReference type="STRING" id="419015.HMPREF3214_00805"/>
<dbReference type="Proteomes" id="UP000016519">
    <property type="component" value="Unassembled WGS sequence"/>
</dbReference>
<keyword evidence="2" id="KW-1185">Reference proteome</keyword>
<gene>
    <name evidence="1" type="ORF">HMPREF9244_01608</name>
</gene>